<dbReference type="InterPro" id="IPR036514">
    <property type="entry name" value="SGNH_hydro_sf"/>
</dbReference>
<name>A0ABV3ZAL2_9BACT</name>
<dbReference type="SUPFAM" id="SSF52266">
    <property type="entry name" value="SGNH hydrolase"/>
    <property type="match status" value="1"/>
</dbReference>
<dbReference type="PANTHER" id="PTHR22901:SF0">
    <property type="entry name" value="SIALATE O-ACETYLESTERASE"/>
    <property type="match status" value="1"/>
</dbReference>
<feature type="domain" description="Sialate O-acetylesterase" evidence="3">
    <location>
        <begin position="104"/>
        <end position="343"/>
    </location>
</feature>
<keyword evidence="1" id="KW-0378">Hydrolase</keyword>
<feature type="chain" id="PRO_5046043641" evidence="2">
    <location>
        <begin position="20"/>
        <end position="467"/>
    </location>
</feature>
<protein>
    <submittedName>
        <fullName evidence="4">Sialate O-acetylesterase</fullName>
    </submittedName>
</protein>
<feature type="signal peptide" evidence="2">
    <location>
        <begin position="1"/>
        <end position="19"/>
    </location>
</feature>
<reference evidence="4 5" key="1">
    <citation type="submission" date="2023-07" db="EMBL/GenBank/DDBJ databases">
        <authorList>
            <person name="Lian W.-H."/>
        </authorList>
    </citation>
    <scope>NUCLEOTIDE SEQUENCE [LARGE SCALE GENOMIC DNA]</scope>
    <source>
        <strain evidence="4 5">SYSU DXS3180</strain>
    </source>
</reference>
<dbReference type="PANTHER" id="PTHR22901">
    <property type="entry name" value="SIALATE O-ACETYLESTERASE"/>
    <property type="match status" value="1"/>
</dbReference>
<accession>A0ABV3ZAL2</accession>
<organism evidence="4 5">
    <name type="scientific">Danxiaibacter flavus</name>
    <dbReference type="NCBI Taxonomy" id="3049108"/>
    <lineage>
        <taxon>Bacteria</taxon>
        <taxon>Pseudomonadati</taxon>
        <taxon>Bacteroidota</taxon>
        <taxon>Chitinophagia</taxon>
        <taxon>Chitinophagales</taxon>
        <taxon>Chitinophagaceae</taxon>
        <taxon>Danxiaibacter</taxon>
    </lineage>
</organism>
<evidence type="ECO:0000313" key="4">
    <source>
        <dbReference type="EMBL" id="MEX6686878.1"/>
    </source>
</evidence>
<evidence type="ECO:0000256" key="1">
    <source>
        <dbReference type="ARBA" id="ARBA00022801"/>
    </source>
</evidence>
<dbReference type="RefSeq" id="WP_369328274.1">
    <property type="nucleotide sequence ID" value="NZ_JAULBC010000001.1"/>
</dbReference>
<dbReference type="InterPro" id="IPR039329">
    <property type="entry name" value="SIAE"/>
</dbReference>
<keyword evidence="5" id="KW-1185">Reference proteome</keyword>
<proteinExistence type="predicted"/>
<sequence>MKKIFTIALSAIGITSSYANIKLPSVISSNMVLQQKSAAKLWGWCSPGEKIYITTSWDNKTDSTKGTRDANWQLAIQTPAAGGPFTITIKGSNTITLDNVMSGEVWVCSGQSNMEWGYQQGLQQVKDELPACYNKNIRFFNIPKTTSLHPQDDCNAKWEICDSNSLKYFSAIGYFFGKKLNQDINVPVGLVNSNWGGTPAEVWTPEELVTGSSSLQTAANKINPSDWWPYKPGYTYNAMIAPLVNFPIAGAIWYQGESNTGTASTYSQLFTTMIDGWRKAWNKEFPFYYVQIAPFKYGDKNVGALLREAQANSITHNKVGMVVVTDLVADTNNIHPIDKKNVALRLANWALAETYAQSVNGYKSPMFKSLNVNNGKAFVTFQYADNGLVSKDKKITELTVAGDDKVFYPAEAKIENGQLVVWSPSVKNPVAVRYGFSNTAMGNLFSKDGLPVCPFRTDSWDVDTSHN</sequence>
<dbReference type="EMBL" id="JAULBC010000001">
    <property type="protein sequence ID" value="MEX6686878.1"/>
    <property type="molecule type" value="Genomic_DNA"/>
</dbReference>
<gene>
    <name evidence="4" type="ORF">QTN47_05200</name>
</gene>
<comment type="caution">
    <text evidence="4">The sequence shown here is derived from an EMBL/GenBank/DDBJ whole genome shotgun (WGS) entry which is preliminary data.</text>
</comment>
<keyword evidence="2" id="KW-0732">Signal</keyword>
<dbReference type="InterPro" id="IPR005181">
    <property type="entry name" value="SASA"/>
</dbReference>
<dbReference type="Gene3D" id="3.40.50.1110">
    <property type="entry name" value="SGNH hydrolase"/>
    <property type="match status" value="1"/>
</dbReference>
<evidence type="ECO:0000256" key="2">
    <source>
        <dbReference type="SAM" id="SignalP"/>
    </source>
</evidence>
<evidence type="ECO:0000259" key="3">
    <source>
        <dbReference type="Pfam" id="PF03629"/>
    </source>
</evidence>
<evidence type="ECO:0000313" key="5">
    <source>
        <dbReference type="Proteomes" id="UP001560573"/>
    </source>
</evidence>
<dbReference type="Pfam" id="PF03629">
    <property type="entry name" value="SASA"/>
    <property type="match status" value="1"/>
</dbReference>
<dbReference type="Proteomes" id="UP001560573">
    <property type="component" value="Unassembled WGS sequence"/>
</dbReference>